<comment type="similarity">
    <text evidence="2">Belongs to the UPF0718 family.</text>
</comment>
<keyword evidence="6 7" id="KW-0472">Membrane</keyword>
<evidence type="ECO:0000256" key="7">
    <source>
        <dbReference type="SAM" id="Phobius"/>
    </source>
</evidence>
<protein>
    <submittedName>
        <fullName evidence="8">Transporter</fullName>
    </submittedName>
</protein>
<keyword evidence="5 7" id="KW-1133">Transmembrane helix</keyword>
<feature type="transmembrane region" description="Helical" evidence="7">
    <location>
        <begin position="137"/>
        <end position="157"/>
    </location>
</feature>
<dbReference type="InterPro" id="IPR053166">
    <property type="entry name" value="UPF0718_permease"/>
</dbReference>
<accession>A0A0X8X849</accession>
<evidence type="ECO:0000256" key="5">
    <source>
        <dbReference type="ARBA" id="ARBA00022989"/>
    </source>
</evidence>
<reference evidence="8" key="1">
    <citation type="submission" date="2016-02" db="EMBL/GenBank/DDBJ databases">
        <title>Halorhodospira halochloris DSM-1059 complete genome, version 2.</title>
        <authorList>
            <person name="Tsukatani Y."/>
        </authorList>
    </citation>
    <scope>NUCLEOTIDE SEQUENCE</scope>
    <source>
        <strain evidence="8">DSM 1059</strain>
    </source>
</reference>
<proteinExistence type="inferred from homology"/>
<evidence type="ECO:0000256" key="6">
    <source>
        <dbReference type="ARBA" id="ARBA00023136"/>
    </source>
</evidence>
<feature type="transmembrane region" description="Helical" evidence="7">
    <location>
        <begin position="72"/>
        <end position="99"/>
    </location>
</feature>
<dbReference type="Pfam" id="PF03773">
    <property type="entry name" value="ArsP_1"/>
    <property type="match status" value="1"/>
</dbReference>
<dbReference type="RefSeq" id="WP_096407993.1">
    <property type="nucleotide sequence ID" value="NZ_AP017372.2"/>
</dbReference>
<keyword evidence="3" id="KW-1003">Cell membrane</keyword>
<evidence type="ECO:0000313" key="9">
    <source>
        <dbReference type="Proteomes" id="UP000218890"/>
    </source>
</evidence>
<feature type="transmembrane region" description="Helical" evidence="7">
    <location>
        <begin position="266"/>
        <end position="288"/>
    </location>
</feature>
<dbReference type="InterPro" id="IPR005524">
    <property type="entry name" value="DUF318"/>
</dbReference>
<feature type="transmembrane region" description="Helical" evidence="7">
    <location>
        <begin position="300"/>
        <end position="329"/>
    </location>
</feature>
<dbReference type="AlphaFoldDB" id="A0A0X8X849"/>
<dbReference type="PANTHER" id="PTHR42775">
    <property type="entry name" value="PERMEASE RV2963-RELATED"/>
    <property type="match status" value="1"/>
</dbReference>
<feature type="transmembrane region" description="Helical" evidence="7">
    <location>
        <begin position="237"/>
        <end position="254"/>
    </location>
</feature>
<evidence type="ECO:0000256" key="3">
    <source>
        <dbReference type="ARBA" id="ARBA00022475"/>
    </source>
</evidence>
<keyword evidence="4 7" id="KW-0812">Transmembrane</keyword>
<dbReference type="EMBL" id="AP017372">
    <property type="protein sequence ID" value="BAU57226.1"/>
    <property type="molecule type" value="Genomic_DNA"/>
</dbReference>
<evidence type="ECO:0000256" key="1">
    <source>
        <dbReference type="ARBA" id="ARBA00004651"/>
    </source>
</evidence>
<dbReference type="PANTHER" id="PTHR42775:SF1">
    <property type="entry name" value="PERMEASE RV2963-RELATED"/>
    <property type="match status" value="1"/>
</dbReference>
<keyword evidence="9" id="KW-1185">Reference proteome</keyword>
<gene>
    <name evidence="8" type="ORF">HH1059_05420</name>
</gene>
<dbReference type="OrthoDB" id="9777774at2"/>
<evidence type="ECO:0000256" key="4">
    <source>
        <dbReference type="ARBA" id="ARBA00022692"/>
    </source>
</evidence>
<feature type="transmembrane region" description="Helical" evidence="7">
    <location>
        <begin position="111"/>
        <end position="131"/>
    </location>
</feature>
<dbReference type="KEGG" id="hhk:HH1059_05420"/>
<comment type="subcellular location">
    <subcellularLocation>
        <location evidence="1">Cell membrane</location>
        <topology evidence="1">Multi-pass membrane protein</topology>
    </subcellularLocation>
</comment>
<evidence type="ECO:0000313" key="8">
    <source>
        <dbReference type="EMBL" id="BAU57226.1"/>
    </source>
</evidence>
<evidence type="ECO:0000256" key="2">
    <source>
        <dbReference type="ARBA" id="ARBA00006386"/>
    </source>
</evidence>
<organism evidence="8 9">
    <name type="scientific">Halorhodospira halochloris</name>
    <name type="common">Ectothiorhodospira halochloris</name>
    <dbReference type="NCBI Taxonomy" id="1052"/>
    <lineage>
        <taxon>Bacteria</taxon>
        <taxon>Pseudomonadati</taxon>
        <taxon>Pseudomonadota</taxon>
        <taxon>Gammaproteobacteria</taxon>
        <taxon>Chromatiales</taxon>
        <taxon>Ectothiorhodospiraceae</taxon>
        <taxon>Halorhodospira</taxon>
    </lineage>
</organism>
<dbReference type="GO" id="GO:0005886">
    <property type="term" value="C:plasma membrane"/>
    <property type="evidence" value="ECO:0007669"/>
    <property type="project" value="UniProtKB-SubCell"/>
</dbReference>
<name>A0A0X8X849_HALHR</name>
<feature type="transmembrane region" description="Helical" evidence="7">
    <location>
        <begin position="207"/>
        <end position="225"/>
    </location>
</feature>
<sequence>MLEIFAYIATLSTEGVLGLDQDKNLTQTLHFFIESTTKIFALLIVLIYVIALARASLNVERVRAFLAGKNRLLGYFLGSTFGAVTPFCSCSSVPVFIGFTSARIPIGITMAFLITSPMINEVAVVLLWGLLGWELTLLYVVVGFAVGMLGGAFLDAIRAERYLQPFLAKAYEQGSSSALAEPENKRLSLSERHEFAKGETKEIFRRVWKWVFIGVGLGALLYGYVPDGWFEKNLGDGAWWQVPVAVLVGIPLYTNITGVVPVMESLILQGLPIGTTLAFCMSTVAASFPEFVLLKQVMQWRLLVIVFLMLLLAFTVAGWILNLVGPLLFAGV</sequence>
<feature type="transmembrane region" description="Helical" evidence="7">
    <location>
        <begin position="39"/>
        <end position="57"/>
    </location>
</feature>
<dbReference type="Proteomes" id="UP000218890">
    <property type="component" value="Chromosome"/>
</dbReference>